<dbReference type="SUPFAM" id="SSF53335">
    <property type="entry name" value="S-adenosyl-L-methionine-dependent methyltransferases"/>
    <property type="match status" value="1"/>
</dbReference>
<dbReference type="Pfam" id="PF02527">
    <property type="entry name" value="GidB"/>
    <property type="match status" value="1"/>
</dbReference>
<dbReference type="Gene3D" id="3.40.50.150">
    <property type="entry name" value="Vaccinia Virus protein VP39"/>
    <property type="match status" value="1"/>
</dbReference>
<dbReference type="CDD" id="cd02440">
    <property type="entry name" value="AdoMet_MTases"/>
    <property type="match status" value="1"/>
</dbReference>
<dbReference type="NCBIfam" id="TIGR00138">
    <property type="entry name" value="rsmG_gidB"/>
    <property type="match status" value="1"/>
</dbReference>
<keyword evidence="5 6" id="KW-0949">S-adenosyl-L-methionine</keyword>
<evidence type="ECO:0000313" key="8">
    <source>
        <dbReference type="Proteomes" id="UP000619536"/>
    </source>
</evidence>
<dbReference type="Proteomes" id="UP000619536">
    <property type="component" value="Unassembled WGS sequence"/>
</dbReference>
<reference evidence="7" key="2">
    <citation type="submission" date="2020-09" db="EMBL/GenBank/DDBJ databases">
        <authorList>
            <person name="Sun Q."/>
            <person name="Sedlacek I."/>
        </authorList>
    </citation>
    <scope>NUCLEOTIDE SEQUENCE</scope>
    <source>
        <strain evidence="7">CCM 8606</strain>
    </source>
</reference>
<dbReference type="PANTHER" id="PTHR31760:SF0">
    <property type="entry name" value="S-ADENOSYL-L-METHIONINE-DEPENDENT METHYLTRANSFERASES SUPERFAMILY PROTEIN"/>
    <property type="match status" value="1"/>
</dbReference>
<comment type="caution">
    <text evidence="6">Lacks conserved residue(s) required for the propagation of feature annotation.</text>
</comment>
<dbReference type="EMBL" id="BMDH01000004">
    <property type="protein sequence ID" value="GGI15049.1"/>
    <property type="molecule type" value="Genomic_DNA"/>
</dbReference>
<dbReference type="RefSeq" id="WP_188355565.1">
    <property type="nucleotide sequence ID" value="NZ_BMDH01000004.1"/>
</dbReference>
<feature type="binding site" evidence="6">
    <location>
        <position position="87"/>
    </location>
    <ligand>
        <name>S-adenosyl-L-methionine</name>
        <dbReference type="ChEBI" id="CHEBI:59789"/>
    </ligand>
</feature>
<feature type="binding site" evidence="6">
    <location>
        <position position="149"/>
    </location>
    <ligand>
        <name>S-adenosyl-L-methionine</name>
        <dbReference type="ChEBI" id="CHEBI:59789"/>
    </ligand>
</feature>
<protein>
    <recommendedName>
        <fullName evidence="6">Ribosomal RNA small subunit methyltransferase G</fullName>
        <ecNumber evidence="6">2.1.1.-</ecNumber>
    </recommendedName>
    <alternativeName>
        <fullName evidence="6">16S rRNA 7-methylguanosine methyltransferase</fullName>
        <shortName evidence="6">16S rRNA m7G methyltransferase</shortName>
    </alternativeName>
</protein>
<gene>
    <name evidence="7" type="primary">gidB</name>
    <name evidence="6" type="synonym">rsmG</name>
    <name evidence="7" type="ORF">GCM10007377_13970</name>
</gene>
<feature type="binding site" evidence="6">
    <location>
        <position position="82"/>
    </location>
    <ligand>
        <name>S-adenosyl-L-methionine</name>
        <dbReference type="ChEBI" id="CHEBI:59789"/>
    </ligand>
</feature>
<comment type="function">
    <text evidence="6">Specifically methylates the N7 position of a guanine in 16S rRNA.</text>
</comment>
<reference evidence="7" key="1">
    <citation type="journal article" date="2014" name="Int. J. Syst. Evol. Microbiol.">
        <title>Complete genome sequence of Corynebacterium casei LMG S-19264T (=DSM 44701T), isolated from a smear-ripened cheese.</title>
        <authorList>
            <consortium name="US DOE Joint Genome Institute (JGI-PGF)"/>
            <person name="Walter F."/>
            <person name="Albersmeier A."/>
            <person name="Kalinowski J."/>
            <person name="Ruckert C."/>
        </authorList>
    </citation>
    <scope>NUCLEOTIDE SEQUENCE</scope>
    <source>
        <strain evidence="7">CCM 8606</strain>
    </source>
</reference>
<dbReference type="EC" id="2.1.1.-" evidence="6"/>
<keyword evidence="1 6" id="KW-0963">Cytoplasm</keyword>
<dbReference type="PIRSF" id="PIRSF003078">
    <property type="entry name" value="GidB"/>
    <property type="match status" value="1"/>
</dbReference>
<sequence length="220" mass="24221">MVDQLEGNPILQEVLGKAYEPLRMFHVKLEQEGEPRGLIGPRDVDIIWERHILNSAAIVPFITDNFGVTDWQTVQGTIADVGSGGGFPGIIIAACLPQASITLIEPMERRVIWLQEVVDELQLQNVQIQHCRAEEAVVPQHGFDVVTCRAVAPMRKLVGFTMPLLRHGGRLIALKGASIEQEIEKGRSQITKAKGVNPRAYEAPVGPGLQSTHIAMVDKR</sequence>
<evidence type="ECO:0000256" key="5">
    <source>
        <dbReference type="ARBA" id="ARBA00022691"/>
    </source>
</evidence>
<keyword evidence="2 6" id="KW-0698">rRNA processing</keyword>
<accession>A0A8J3EZL4</accession>
<comment type="subcellular location">
    <subcellularLocation>
        <location evidence="6">Cytoplasm</location>
    </subcellularLocation>
</comment>
<keyword evidence="4 6" id="KW-0808">Transferase</keyword>
<keyword evidence="3 6" id="KW-0489">Methyltransferase</keyword>
<feature type="binding site" evidence="6">
    <location>
        <begin position="133"/>
        <end position="134"/>
    </location>
    <ligand>
        <name>S-adenosyl-L-methionine</name>
        <dbReference type="ChEBI" id="CHEBI:59789"/>
    </ligand>
</feature>
<dbReference type="GO" id="GO:0005829">
    <property type="term" value="C:cytosol"/>
    <property type="evidence" value="ECO:0007669"/>
    <property type="project" value="TreeGrafter"/>
</dbReference>
<dbReference type="AlphaFoldDB" id="A0A8J3EZL4"/>
<comment type="similarity">
    <text evidence="6">Belongs to the methyltransferase superfamily. RNA methyltransferase RsmG family.</text>
</comment>
<dbReference type="GO" id="GO:0070043">
    <property type="term" value="F:rRNA (guanine-N7-)-methyltransferase activity"/>
    <property type="evidence" value="ECO:0007669"/>
    <property type="project" value="UniProtKB-UniRule"/>
</dbReference>
<dbReference type="InterPro" id="IPR003682">
    <property type="entry name" value="rRNA_ssu_MeTfrase_G"/>
</dbReference>
<comment type="caution">
    <text evidence="7">The sequence shown here is derived from an EMBL/GenBank/DDBJ whole genome shotgun (WGS) entry which is preliminary data.</text>
</comment>
<dbReference type="HAMAP" id="MF_00074">
    <property type="entry name" value="16SrRNA_methyltr_G"/>
    <property type="match status" value="1"/>
</dbReference>
<evidence type="ECO:0000256" key="6">
    <source>
        <dbReference type="HAMAP-Rule" id="MF_00074"/>
    </source>
</evidence>
<evidence type="ECO:0000256" key="2">
    <source>
        <dbReference type="ARBA" id="ARBA00022552"/>
    </source>
</evidence>
<evidence type="ECO:0000256" key="1">
    <source>
        <dbReference type="ARBA" id="ARBA00022490"/>
    </source>
</evidence>
<organism evidence="7 8">
    <name type="scientific">Galliscardovia ingluviei</name>
    <dbReference type="NCBI Taxonomy" id="1769422"/>
    <lineage>
        <taxon>Bacteria</taxon>
        <taxon>Bacillati</taxon>
        <taxon>Actinomycetota</taxon>
        <taxon>Actinomycetes</taxon>
        <taxon>Bifidobacteriales</taxon>
        <taxon>Bifidobacteriaceae</taxon>
        <taxon>Galliscardovia</taxon>
    </lineage>
</organism>
<evidence type="ECO:0000313" key="7">
    <source>
        <dbReference type="EMBL" id="GGI15049.1"/>
    </source>
</evidence>
<evidence type="ECO:0000256" key="4">
    <source>
        <dbReference type="ARBA" id="ARBA00022679"/>
    </source>
</evidence>
<keyword evidence="8" id="KW-1185">Reference proteome</keyword>
<dbReference type="InterPro" id="IPR029063">
    <property type="entry name" value="SAM-dependent_MTases_sf"/>
</dbReference>
<evidence type="ECO:0000256" key="3">
    <source>
        <dbReference type="ARBA" id="ARBA00022603"/>
    </source>
</evidence>
<dbReference type="PANTHER" id="PTHR31760">
    <property type="entry name" value="S-ADENOSYL-L-METHIONINE-DEPENDENT METHYLTRANSFERASES SUPERFAMILY PROTEIN"/>
    <property type="match status" value="1"/>
</dbReference>
<proteinExistence type="inferred from homology"/>
<name>A0A8J3EZL4_9BIFI</name>